<organism evidence="2 3">
    <name type="scientific">Clostridium taeniosporum</name>
    <dbReference type="NCBI Taxonomy" id="394958"/>
    <lineage>
        <taxon>Bacteria</taxon>
        <taxon>Bacillati</taxon>
        <taxon>Bacillota</taxon>
        <taxon>Clostridia</taxon>
        <taxon>Eubacteriales</taxon>
        <taxon>Clostridiaceae</taxon>
        <taxon>Clostridium</taxon>
    </lineage>
</organism>
<feature type="transmembrane region" description="Helical" evidence="1">
    <location>
        <begin position="84"/>
        <end position="106"/>
    </location>
</feature>
<feature type="transmembrane region" description="Helical" evidence="1">
    <location>
        <begin position="20"/>
        <end position="38"/>
    </location>
</feature>
<dbReference type="InterPro" id="IPR025699">
    <property type="entry name" value="ABC2_memb-like"/>
</dbReference>
<feature type="transmembrane region" description="Helical" evidence="1">
    <location>
        <begin position="44"/>
        <end position="63"/>
    </location>
</feature>
<feature type="transmembrane region" description="Helical" evidence="1">
    <location>
        <begin position="179"/>
        <end position="205"/>
    </location>
</feature>
<reference evidence="3" key="1">
    <citation type="submission" date="2016-09" db="EMBL/GenBank/DDBJ databases">
        <title>Genomics of Clostridium taeniosporum, an organism which forms endospores with ribbon-like appendages.</title>
        <authorList>
            <person name="Walker J.R."/>
        </authorList>
    </citation>
    <scope>NUCLEOTIDE SEQUENCE [LARGE SCALE GENOMIC DNA]</scope>
    <source>
        <strain evidence="3">1/k</strain>
    </source>
</reference>
<keyword evidence="1" id="KW-1133">Transmembrane helix</keyword>
<keyword evidence="3" id="KW-1185">Reference proteome</keyword>
<dbReference type="EMBL" id="CP017253">
    <property type="protein sequence ID" value="AOR24633.1"/>
    <property type="molecule type" value="Genomic_DNA"/>
</dbReference>
<feature type="transmembrane region" description="Helical" evidence="1">
    <location>
        <begin position="148"/>
        <end position="167"/>
    </location>
</feature>
<keyword evidence="1" id="KW-0472">Membrane</keyword>
<dbReference type="Pfam" id="PF13346">
    <property type="entry name" value="ABC2_membrane_5"/>
    <property type="match status" value="1"/>
</dbReference>
<evidence type="ECO:0000313" key="3">
    <source>
        <dbReference type="Proteomes" id="UP000094652"/>
    </source>
</evidence>
<evidence type="ECO:0000313" key="2">
    <source>
        <dbReference type="EMBL" id="AOR24633.1"/>
    </source>
</evidence>
<dbReference type="Proteomes" id="UP000094652">
    <property type="component" value="Chromosome"/>
</dbReference>
<evidence type="ECO:0008006" key="4">
    <source>
        <dbReference type="Google" id="ProtNLM"/>
    </source>
</evidence>
<keyword evidence="1" id="KW-0812">Transmembrane</keyword>
<sequence>MNALNYLKFDFRIIKGNLKYYSLFLIAFSISMILGQISVNSLSYLFFILVIVGVLPFSSEGNQKSKEMYYMFPSKVSSMVMGRFLYLIVLNVSVWIIGIFTMFHFYNEGLINMYEIIIIGFTGIITTIIGMIQYCVYYKFGIEKGKAILMLVYMIPAFFIFALPVILSKKSIPNNILNFIIANKAIVAIISIITIVIVGVISYLISCSICKNKDI</sequence>
<dbReference type="AlphaFoldDB" id="A0A1D7XMP0"/>
<name>A0A1D7XMP0_9CLOT</name>
<proteinExistence type="predicted"/>
<accession>A0A1D7XMP0</accession>
<dbReference type="RefSeq" id="WP_069680759.1">
    <property type="nucleotide sequence ID" value="NZ_CP017253.2"/>
</dbReference>
<evidence type="ECO:0000256" key="1">
    <source>
        <dbReference type="SAM" id="Phobius"/>
    </source>
</evidence>
<gene>
    <name evidence="2" type="ORF">BGI42_13180</name>
</gene>
<dbReference type="OrthoDB" id="1696644at2"/>
<dbReference type="KEGG" id="ctae:BGI42_13180"/>
<protein>
    <recommendedName>
        <fullName evidence="4">ABC-2 transporter permease</fullName>
    </recommendedName>
</protein>
<feature type="transmembrane region" description="Helical" evidence="1">
    <location>
        <begin position="112"/>
        <end position="136"/>
    </location>
</feature>
<dbReference type="STRING" id="394958.BGI42_13180"/>